<sequence length="522" mass="56749">MTERLPQPENPLVQMRATDLVRRLASGEVSARAVVDAHIERIQAVNPQLRAVVVTCFEDAQRAADEADARRAQGAPLGPLHGLPITIKESFDLAGTPTTLGLTQRAYSQANQDAPLVARLRQAGAIVLGKTNLPQIAMANECENPLYGRTVHPLDMRRAPGGSSGGEAAIIAAYGSPLGLGSDIGGSLRLPAHACGIASLKPTAHRLTMQGHAEVFPGMEAIVCQPGPMARHVEDLVLAMRVLTANGQDTNRDLAVPPVPWTEPETASTLQGLRVGYYLDNGLFRPAPAIRRAIREAADALERRGAEVIPWQPPDVAEAFGLFIGILLADDLRYARDLLADEPIWTPLWPYLLLVRLPNVARDMLARIADIAGQRATARLLRAARSRTATGYWQLIEAQKQYRERFLARLDEQRCDVLLCPTDGLPALTHGASAYTTEAVSYTALYNLLGMPAGVVPWTAVGPNEESDRPDTVDLAQRTAREVERDSAGLPVGVQVVARHWREDLVLRVMHALEQERQPPSD</sequence>
<dbReference type="RefSeq" id="WP_211422922.1">
    <property type="nucleotide sequence ID" value="NZ_CP072642.1"/>
</dbReference>
<evidence type="ECO:0000313" key="3">
    <source>
        <dbReference type="EMBL" id="QUV94645.1"/>
    </source>
</evidence>
<dbReference type="Pfam" id="PF01425">
    <property type="entry name" value="Amidase"/>
    <property type="match status" value="1"/>
</dbReference>
<dbReference type="PANTHER" id="PTHR45847:SF6">
    <property type="entry name" value="FATTY ACID AMIDE HYDROLASE"/>
    <property type="match status" value="1"/>
</dbReference>
<evidence type="ECO:0000313" key="4">
    <source>
        <dbReference type="Proteomes" id="UP000677668"/>
    </source>
</evidence>
<proteinExistence type="predicted"/>
<dbReference type="PANTHER" id="PTHR45847">
    <property type="entry name" value="FATTY ACID AMIDE HYDROLASE"/>
    <property type="match status" value="1"/>
</dbReference>
<protein>
    <submittedName>
        <fullName evidence="3">Amidase</fullName>
    </submittedName>
</protein>
<evidence type="ECO:0000259" key="2">
    <source>
        <dbReference type="Pfam" id="PF01425"/>
    </source>
</evidence>
<keyword evidence="4" id="KW-1185">Reference proteome</keyword>
<keyword evidence="1" id="KW-0378">Hydrolase</keyword>
<reference evidence="3 4" key="1">
    <citation type="submission" date="2021-03" db="EMBL/GenBank/DDBJ databases">
        <title>Genomic and phenotypic characterization of Chloracidobacterium isolates provides evidence for multiple species.</title>
        <authorList>
            <person name="Saini M.K."/>
            <person name="Costas A.M.G."/>
            <person name="Tank M."/>
            <person name="Bryant D.A."/>
        </authorList>
    </citation>
    <scope>NUCLEOTIDE SEQUENCE [LARGE SCALE GENOMIC DNA]</scope>
    <source>
        <strain evidence="3 4">N</strain>
    </source>
</reference>
<gene>
    <name evidence="3" type="ORF">J8C05_04140</name>
</gene>
<evidence type="ECO:0000256" key="1">
    <source>
        <dbReference type="ARBA" id="ARBA00022801"/>
    </source>
</evidence>
<dbReference type="InterPro" id="IPR020556">
    <property type="entry name" value="Amidase_CS"/>
</dbReference>
<dbReference type="InterPro" id="IPR052096">
    <property type="entry name" value="Endocannabinoid_amidase"/>
</dbReference>
<dbReference type="Proteomes" id="UP000677668">
    <property type="component" value="Chromosome 1"/>
</dbReference>
<organism evidence="3 4">
    <name type="scientific">Chloracidobacterium sp. N</name>
    <dbReference type="NCBI Taxonomy" id="2821540"/>
    <lineage>
        <taxon>Bacteria</taxon>
        <taxon>Pseudomonadati</taxon>
        <taxon>Acidobacteriota</taxon>
        <taxon>Terriglobia</taxon>
        <taxon>Terriglobales</taxon>
        <taxon>Acidobacteriaceae</taxon>
        <taxon>Chloracidobacterium</taxon>
        <taxon>Chloracidobacterium aggregatum</taxon>
    </lineage>
</organism>
<dbReference type="InterPro" id="IPR036928">
    <property type="entry name" value="AS_sf"/>
</dbReference>
<dbReference type="Gene3D" id="3.90.1300.10">
    <property type="entry name" value="Amidase signature (AS) domain"/>
    <property type="match status" value="1"/>
</dbReference>
<dbReference type="PIRSF" id="PIRSF001221">
    <property type="entry name" value="Amidase_fungi"/>
    <property type="match status" value="1"/>
</dbReference>
<dbReference type="PROSITE" id="PS00571">
    <property type="entry name" value="AMIDASES"/>
    <property type="match status" value="1"/>
</dbReference>
<accession>A0ABX8B0W9</accession>
<dbReference type="EMBL" id="CP072642">
    <property type="protein sequence ID" value="QUV94645.1"/>
    <property type="molecule type" value="Genomic_DNA"/>
</dbReference>
<dbReference type="SUPFAM" id="SSF75304">
    <property type="entry name" value="Amidase signature (AS) enzymes"/>
    <property type="match status" value="1"/>
</dbReference>
<feature type="domain" description="Amidase" evidence="2">
    <location>
        <begin position="34"/>
        <end position="507"/>
    </location>
</feature>
<dbReference type="InterPro" id="IPR023631">
    <property type="entry name" value="Amidase_dom"/>
</dbReference>
<name>A0ABX8B0W9_9BACT</name>